<organism evidence="1">
    <name type="scientific">Chromera velia CCMP2878</name>
    <dbReference type="NCBI Taxonomy" id="1169474"/>
    <lineage>
        <taxon>Eukaryota</taxon>
        <taxon>Sar</taxon>
        <taxon>Alveolata</taxon>
        <taxon>Colpodellida</taxon>
        <taxon>Chromeraceae</taxon>
        <taxon>Chromera</taxon>
    </lineage>
</organism>
<protein>
    <submittedName>
        <fullName evidence="1">Uncharacterized protein</fullName>
    </submittedName>
</protein>
<dbReference type="VEuPathDB" id="CryptoDB:Cvel_17679"/>
<evidence type="ECO:0000313" key="1">
    <source>
        <dbReference type="EMBL" id="CEM14985.1"/>
    </source>
</evidence>
<name>A0A0G4FMB3_9ALVE</name>
<dbReference type="EMBL" id="CDMZ01000469">
    <property type="protein sequence ID" value="CEM14985.1"/>
    <property type="molecule type" value="Genomic_DNA"/>
</dbReference>
<gene>
    <name evidence="1" type="ORF">Cvel_17679</name>
</gene>
<dbReference type="AlphaFoldDB" id="A0A0G4FMB3"/>
<proteinExistence type="predicted"/>
<sequence>MPLCQQFPSLSFPTTTQAVSSFEDLSNIFYAFEGCCSAGHLEGVWDLWRLLSLTARNSNVQSFLEDCAWKAAEGGHLHILSYLRTAANVQLTIDVTKLSGIERLADMTASQFHFPSPVLKWADSPNTTLDRLMEIGWTLNEQTLSQTDARRVMRCLGGLDGRVIREIVKSVINFHIAASIKCLMTSGGEASLVTPLEEWGREFLSPLHGDSYHAVSQELHVRPGILRALTCAIRGASGQGQGEIAALTNQLRADAET</sequence>
<accession>A0A0G4FMB3</accession>
<reference evidence="1" key="1">
    <citation type="submission" date="2014-11" db="EMBL/GenBank/DDBJ databases">
        <authorList>
            <person name="Otto D Thomas"/>
            <person name="Naeem Raeece"/>
        </authorList>
    </citation>
    <scope>NUCLEOTIDE SEQUENCE</scope>
</reference>